<gene>
    <name evidence="7" type="ORF">EV665_1486</name>
</gene>
<protein>
    <submittedName>
        <fullName evidence="7">Amino acid ABC transporter substrate-binding protein (PAAT family)</fullName>
    </submittedName>
</protein>
<dbReference type="EMBL" id="SLVX01000048">
    <property type="protein sequence ID" value="TCN32214.1"/>
    <property type="molecule type" value="Genomic_DNA"/>
</dbReference>
<dbReference type="InterPro" id="IPR001638">
    <property type="entry name" value="Solute-binding_3/MltF_N"/>
</dbReference>
<dbReference type="PROSITE" id="PS01039">
    <property type="entry name" value="SBP_BACTERIAL_3"/>
    <property type="match status" value="1"/>
</dbReference>
<accession>A0A4R2C1J5</accession>
<organism evidence="7 8">
    <name type="scientific">Shinella granuli</name>
    <dbReference type="NCBI Taxonomy" id="323621"/>
    <lineage>
        <taxon>Bacteria</taxon>
        <taxon>Pseudomonadati</taxon>
        <taxon>Pseudomonadota</taxon>
        <taxon>Alphaproteobacteria</taxon>
        <taxon>Hyphomicrobiales</taxon>
        <taxon>Rhizobiaceae</taxon>
        <taxon>Shinella</taxon>
    </lineage>
</organism>
<dbReference type="AlphaFoldDB" id="A0A4R2C1J5"/>
<evidence type="ECO:0000313" key="8">
    <source>
        <dbReference type="Proteomes" id="UP000295351"/>
    </source>
</evidence>
<evidence type="ECO:0000256" key="5">
    <source>
        <dbReference type="SAM" id="SignalP"/>
    </source>
</evidence>
<evidence type="ECO:0000256" key="4">
    <source>
        <dbReference type="RuleBase" id="RU003744"/>
    </source>
</evidence>
<keyword evidence="8" id="KW-1185">Reference proteome</keyword>
<feature type="signal peptide" evidence="5">
    <location>
        <begin position="1"/>
        <end position="21"/>
    </location>
</feature>
<reference evidence="7 8" key="1">
    <citation type="submission" date="2019-03" db="EMBL/GenBank/DDBJ databases">
        <title>Genomic Encyclopedia of Type Strains, Phase IV (KMG-IV): sequencing the most valuable type-strain genomes for metagenomic binning, comparative biology and taxonomic classification.</title>
        <authorList>
            <person name="Goeker M."/>
        </authorList>
    </citation>
    <scope>NUCLEOTIDE SEQUENCE [LARGE SCALE GENOMIC DNA]</scope>
    <source>
        <strain evidence="7 8">DSM 18401</strain>
    </source>
</reference>
<evidence type="ECO:0000256" key="2">
    <source>
        <dbReference type="ARBA" id="ARBA00010333"/>
    </source>
</evidence>
<dbReference type="InterPro" id="IPR018313">
    <property type="entry name" value="SBP_3_CS"/>
</dbReference>
<evidence type="ECO:0000256" key="1">
    <source>
        <dbReference type="ARBA" id="ARBA00004418"/>
    </source>
</evidence>
<dbReference type="Pfam" id="PF00497">
    <property type="entry name" value="SBP_bac_3"/>
    <property type="match status" value="1"/>
</dbReference>
<evidence type="ECO:0000259" key="6">
    <source>
        <dbReference type="SMART" id="SM00062"/>
    </source>
</evidence>
<evidence type="ECO:0000313" key="7">
    <source>
        <dbReference type="EMBL" id="TCN32214.1"/>
    </source>
</evidence>
<feature type="domain" description="Solute-binding protein family 3/N-terminal" evidence="6">
    <location>
        <begin position="23"/>
        <end position="257"/>
    </location>
</feature>
<dbReference type="RefSeq" id="WP_133037068.1">
    <property type="nucleotide sequence ID" value="NZ_BAABEI010000009.1"/>
</dbReference>
<dbReference type="Proteomes" id="UP000295351">
    <property type="component" value="Unassembled WGS sequence"/>
</dbReference>
<dbReference type="PANTHER" id="PTHR35936:SF17">
    <property type="entry name" value="ARGININE-BINDING EXTRACELLULAR PROTEIN ARTP"/>
    <property type="match status" value="1"/>
</dbReference>
<keyword evidence="3 5" id="KW-0732">Signal</keyword>
<dbReference type="SUPFAM" id="SSF53850">
    <property type="entry name" value="Periplasmic binding protein-like II"/>
    <property type="match status" value="1"/>
</dbReference>
<feature type="chain" id="PRO_5020918120" evidence="5">
    <location>
        <begin position="22"/>
        <end position="265"/>
    </location>
</feature>
<dbReference type="SMART" id="SM00062">
    <property type="entry name" value="PBPb"/>
    <property type="match status" value="1"/>
</dbReference>
<dbReference type="PANTHER" id="PTHR35936">
    <property type="entry name" value="MEMBRANE-BOUND LYTIC MUREIN TRANSGLYCOSYLASE F"/>
    <property type="match status" value="1"/>
</dbReference>
<name>A0A4R2C1J5_SHIGR</name>
<dbReference type="GO" id="GO:0042597">
    <property type="term" value="C:periplasmic space"/>
    <property type="evidence" value="ECO:0007669"/>
    <property type="project" value="UniProtKB-SubCell"/>
</dbReference>
<comment type="caution">
    <text evidence="7">The sequence shown here is derived from an EMBL/GenBank/DDBJ whole genome shotgun (WGS) entry which is preliminary data.</text>
</comment>
<dbReference type="Gene3D" id="3.40.190.10">
    <property type="entry name" value="Periplasmic binding protein-like II"/>
    <property type="match status" value="2"/>
</dbReference>
<comment type="similarity">
    <text evidence="2 4">Belongs to the bacterial solute-binding protein 3 family.</text>
</comment>
<comment type="subcellular location">
    <subcellularLocation>
        <location evidence="1">Periplasm</location>
    </subcellularLocation>
</comment>
<proteinExistence type="inferred from homology"/>
<sequence length="265" mass="28390">MNKIAAFTFAGLLLGATALQAAPIKVAADCTYPPFGFQDANGEIKGFDVDVARAIGEHVGSEVEIICQAWDGMIPGLLAGKYDLISASMSITEERLQSINFSVPYRSSAARFVGLKASDAKPVTEGGEPNPEGVAGKTIGLQRSSTYAKYIAEKYPEASVAEYDKVDNMILDLQAGRVDLIFAGPIKLDNDFLSKPEGQDFGFVGPEIDDVSYFGPGIGIGIRKTDEDLLKKVDGALTTMFKDGSFKAINDRYWSFSVLPASVAH</sequence>
<evidence type="ECO:0000256" key="3">
    <source>
        <dbReference type="ARBA" id="ARBA00022729"/>
    </source>
</evidence>